<evidence type="ECO:0000256" key="12">
    <source>
        <dbReference type="ARBA" id="ARBA00023012"/>
    </source>
</evidence>
<evidence type="ECO:0000259" key="18">
    <source>
        <dbReference type="PROSITE" id="PS50894"/>
    </source>
</evidence>
<dbReference type="SMART" id="SM00448">
    <property type="entry name" value="REC"/>
    <property type="match status" value="1"/>
</dbReference>
<keyword evidence="20" id="KW-1185">Reference proteome</keyword>
<dbReference type="Gene3D" id="1.10.287.130">
    <property type="match status" value="1"/>
</dbReference>
<dbReference type="GO" id="GO:0005524">
    <property type="term" value="F:ATP binding"/>
    <property type="evidence" value="ECO:0007669"/>
    <property type="project" value="UniProtKB-KW"/>
</dbReference>
<comment type="subcellular location">
    <subcellularLocation>
        <location evidence="2">Cell membrane</location>
        <topology evidence="2">Multi-pass membrane protein</topology>
    </subcellularLocation>
</comment>
<dbReference type="SUPFAM" id="SSF47226">
    <property type="entry name" value="Histidine-containing phosphotransfer domain, HPT domain"/>
    <property type="match status" value="1"/>
</dbReference>
<dbReference type="InterPro" id="IPR029016">
    <property type="entry name" value="GAF-like_dom_sf"/>
</dbReference>
<keyword evidence="8" id="KW-0547">Nucleotide-binding</keyword>
<evidence type="ECO:0000256" key="6">
    <source>
        <dbReference type="ARBA" id="ARBA00022679"/>
    </source>
</evidence>
<dbReference type="InterPro" id="IPR001789">
    <property type="entry name" value="Sig_transdc_resp-reg_receiver"/>
</dbReference>
<dbReference type="Gene3D" id="3.30.450.40">
    <property type="match status" value="1"/>
</dbReference>
<evidence type="ECO:0000256" key="2">
    <source>
        <dbReference type="ARBA" id="ARBA00004651"/>
    </source>
</evidence>
<dbReference type="Pfam" id="PF01627">
    <property type="entry name" value="Hpt"/>
    <property type="match status" value="1"/>
</dbReference>
<dbReference type="Pfam" id="PF00512">
    <property type="entry name" value="HisKA"/>
    <property type="match status" value="1"/>
</dbReference>
<evidence type="ECO:0000256" key="7">
    <source>
        <dbReference type="ARBA" id="ARBA00022692"/>
    </source>
</evidence>
<dbReference type="InterPro" id="IPR011006">
    <property type="entry name" value="CheY-like_superfamily"/>
</dbReference>
<gene>
    <name evidence="19" type="ORF">SAMN06265377_3476</name>
</gene>
<sequence length="671" mass="76208">MANVLPIPTNEKERLDKLQYYQILDTEAEEMFDDLTKLTAKILDVPTCLISLVDEDRQWFKSRYGMDDEQTARDISFCQYTIMETEILEVKNAIEDERFMDSPLVKGGPKIRFYAGAPLVDDDGLAIGALCAKDYVPRELDQEKRDFLELISKTAMKLIKLRREKLEAEKLSQVKDEFLSNMSHEIRTPLNAIIGFNDLLQKTPLNKQQKAFLDTLHISSQNLKVIINDILDFSKLENGKITLEERPISIARLVDHVIKLQTHVAREKGLKLFSNIDYDLPPLVMGDETRLIQIFINLVGNAIKFTDEGFVELKVISQADKDDRVLITFSIKDTGIGIPKEKLQAIFERFSQAENSTTRLYGGTGLGLNIVEMLVTLQNGEISVNSEYGKGSEFVVNIPFVITEDTETRTLIASEYHEPDAELFREARILLVEDNVHNQFLAETYFNRWGGDIEIAANGQKALDLIEKNKYDVILMDLQMPVMNGFDATYQIRKEKGLKIPIIGCSAHSLNSDKEQCLEAGMDDYIAKPYTEEELIQTTLKYYEKVKLNTKNNGVEHTNNTVFDDVEGIIGKMKNEYGENIIDELVELFLNNIPAKNKLLKQAIVEENLNEIFENAHYLSGSLGSLGFTKGNELCRKVETTAKEGKSNEAIKGARQIVEYLGKTIEKLQKL</sequence>
<dbReference type="InterPro" id="IPR003661">
    <property type="entry name" value="HisK_dim/P_dom"/>
</dbReference>
<dbReference type="InterPro" id="IPR036641">
    <property type="entry name" value="HPT_dom_sf"/>
</dbReference>
<keyword evidence="11" id="KW-1133">Transmembrane helix</keyword>
<dbReference type="SUPFAM" id="SSF55781">
    <property type="entry name" value="GAF domain-like"/>
    <property type="match status" value="1"/>
</dbReference>
<dbReference type="GO" id="GO:0005886">
    <property type="term" value="C:plasma membrane"/>
    <property type="evidence" value="ECO:0007669"/>
    <property type="project" value="UniProtKB-SubCell"/>
</dbReference>
<dbReference type="PANTHER" id="PTHR45339:SF1">
    <property type="entry name" value="HYBRID SIGNAL TRANSDUCTION HISTIDINE KINASE J"/>
    <property type="match status" value="1"/>
</dbReference>
<dbReference type="CDD" id="cd16922">
    <property type="entry name" value="HATPase_EvgS-ArcB-TorS-like"/>
    <property type="match status" value="1"/>
</dbReference>
<reference evidence="20" key="1">
    <citation type="submission" date="2017-09" db="EMBL/GenBank/DDBJ databases">
        <authorList>
            <person name="Varghese N."/>
            <person name="Submissions S."/>
        </authorList>
    </citation>
    <scope>NUCLEOTIDE SEQUENCE [LARGE SCALE GENOMIC DNA]</scope>
    <source>
        <strain evidence="20">DSM 25885</strain>
    </source>
</reference>
<evidence type="ECO:0000256" key="3">
    <source>
        <dbReference type="ARBA" id="ARBA00012438"/>
    </source>
</evidence>
<dbReference type="SMART" id="SM00387">
    <property type="entry name" value="HATPase_c"/>
    <property type="match status" value="1"/>
</dbReference>
<dbReference type="CDD" id="cd17546">
    <property type="entry name" value="REC_hyHK_CKI1_RcsC-like"/>
    <property type="match status" value="1"/>
</dbReference>
<dbReference type="InterPro" id="IPR003018">
    <property type="entry name" value="GAF"/>
</dbReference>
<keyword evidence="12" id="KW-0902">Two-component regulatory system</keyword>
<dbReference type="PROSITE" id="PS50109">
    <property type="entry name" value="HIS_KIN"/>
    <property type="match status" value="1"/>
</dbReference>
<dbReference type="InterPro" id="IPR036097">
    <property type="entry name" value="HisK_dim/P_sf"/>
</dbReference>
<comment type="catalytic activity">
    <reaction evidence="1">
        <text>ATP + protein L-histidine = ADP + protein N-phospho-L-histidine.</text>
        <dbReference type="EC" id="2.7.13.3"/>
    </reaction>
</comment>
<keyword evidence="10" id="KW-0067">ATP-binding</keyword>
<keyword evidence="5 15" id="KW-0597">Phosphoprotein</keyword>
<dbReference type="InterPro" id="IPR003594">
    <property type="entry name" value="HATPase_dom"/>
</dbReference>
<dbReference type="SUPFAM" id="SSF47384">
    <property type="entry name" value="Homodimeric domain of signal transducing histidine kinase"/>
    <property type="match status" value="1"/>
</dbReference>
<evidence type="ECO:0000259" key="17">
    <source>
        <dbReference type="PROSITE" id="PS50110"/>
    </source>
</evidence>
<proteinExistence type="predicted"/>
<evidence type="ECO:0000259" key="16">
    <source>
        <dbReference type="PROSITE" id="PS50109"/>
    </source>
</evidence>
<dbReference type="Gene3D" id="1.20.120.160">
    <property type="entry name" value="HPT domain"/>
    <property type="match status" value="1"/>
</dbReference>
<evidence type="ECO:0000256" key="15">
    <source>
        <dbReference type="PROSITE-ProRule" id="PRU00169"/>
    </source>
</evidence>
<dbReference type="SMART" id="SM00388">
    <property type="entry name" value="HisKA"/>
    <property type="match status" value="1"/>
</dbReference>
<dbReference type="FunFam" id="3.30.565.10:FF:000010">
    <property type="entry name" value="Sensor histidine kinase RcsC"/>
    <property type="match status" value="1"/>
</dbReference>
<evidence type="ECO:0000256" key="10">
    <source>
        <dbReference type="ARBA" id="ARBA00022840"/>
    </source>
</evidence>
<dbReference type="AlphaFoldDB" id="A0A285MWT2"/>
<keyword evidence="13" id="KW-0472">Membrane</keyword>
<keyword evidence="4" id="KW-1003">Cell membrane</keyword>
<dbReference type="OrthoDB" id="9811889at2"/>
<dbReference type="Gene3D" id="3.40.50.2300">
    <property type="match status" value="1"/>
</dbReference>
<dbReference type="Proteomes" id="UP000219048">
    <property type="component" value="Unassembled WGS sequence"/>
</dbReference>
<dbReference type="PROSITE" id="PS50110">
    <property type="entry name" value="RESPONSE_REGULATORY"/>
    <property type="match status" value="1"/>
</dbReference>
<feature type="domain" description="HPt" evidence="18">
    <location>
        <begin position="578"/>
        <end position="671"/>
    </location>
</feature>
<dbReference type="InterPro" id="IPR008207">
    <property type="entry name" value="Sig_transdc_His_kin_Hpt_dom"/>
</dbReference>
<dbReference type="InterPro" id="IPR005467">
    <property type="entry name" value="His_kinase_dom"/>
</dbReference>
<dbReference type="Pfam" id="PF02518">
    <property type="entry name" value="HATPase_c"/>
    <property type="match status" value="1"/>
</dbReference>
<dbReference type="EC" id="2.7.13.3" evidence="3"/>
<dbReference type="Pfam" id="PF01590">
    <property type="entry name" value="GAF"/>
    <property type="match status" value="1"/>
</dbReference>
<dbReference type="InterPro" id="IPR004358">
    <property type="entry name" value="Sig_transdc_His_kin-like_C"/>
</dbReference>
<evidence type="ECO:0000313" key="20">
    <source>
        <dbReference type="Proteomes" id="UP000219048"/>
    </source>
</evidence>
<dbReference type="PRINTS" id="PR00344">
    <property type="entry name" value="BCTRLSENSOR"/>
</dbReference>
<evidence type="ECO:0000256" key="5">
    <source>
        <dbReference type="ARBA" id="ARBA00022553"/>
    </source>
</evidence>
<accession>A0A285MWT2</accession>
<keyword evidence="6" id="KW-0808">Transferase</keyword>
<feature type="modified residue" description="Phosphohistidine" evidence="14">
    <location>
        <position position="617"/>
    </location>
</feature>
<feature type="domain" description="Response regulatory" evidence="17">
    <location>
        <begin position="428"/>
        <end position="543"/>
    </location>
</feature>
<dbReference type="RefSeq" id="WP_097047069.1">
    <property type="nucleotide sequence ID" value="NZ_OBEH01000006.1"/>
</dbReference>
<keyword evidence="7" id="KW-0812">Transmembrane</keyword>
<evidence type="ECO:0000256" key="4">
    <source>
        <dbReference type="ARBA" id="ARBA00022475"/>
    </source>
</evidence>
<dbReference type="Gene3D" id="3.30.565.10">
    <property type="entry name" value="Histidine kinase-like ATPase, C-terminal domain"/>
    <property type="match status" value="1"/>
</dbReference>
<dbReference type="PANTHER" id="PTHR45339">
    <property type="entry name" value="HYBRID SIGNAL TRANSDUCTION HISTIDINE KINASE J"/>
    <property type="match status" value="1"/>
</dbReference>
<dbReference type="EMBL" id="OBEH01000006">
    <property type="protein sequence ID" value="SNZ01634.1"/>
    <property type="molecule type" value="Genomic_DNA"/>
</dbReference>
<name>A0A285MWT2_9FLAO</name>
<evidence type="ECO:0000256" key="8">
    <source>
        <dbReference type="ARBA" id="ARBA00022741"/>
    </source>
</evidence>
<evidence type="ECO:0000256" key="9">
    <source>
        <dbReference type="ARBA" id="ARBA00022777"/>
    </source>
</evidence>
<dbReference type="SUPFAM" id="SSF55874">
    <property type="entry name" value="ATPase domain of HSP90 chaperone/DNA topoisomerase II/histidine kinase"/>
    <property type="match status" value="1"/>
</dbReference>
<dbReference type="CDD" id="cd00082">
    <property type="entry name" value="HisKA"/>
    <property type="match status" value="1"/>
</dbReference>
<evidence type="ECO:0000313" key="19">
    <source>
        <dbReference type="EMBL" id="SNZ01634.1"/>
    </source>
</evidence>
<dbReference type="GO" id="GO:0000155">
    <property type="term" value="F:phosphorelay sensor kinase activity"/>
    <property type="evidence" value="ECO:0007669"/>
    <property type="project" value="InterPro"/>
</dbReference>
<dbReference type="PROSITE" id="PS50894">
    <property type="entry name" value="HPT"/>
    <property type="match status" value="1"/>
</dbReference>
<evidence type="ECO:0000256" key="13">
    <source>
        <dbReference type="ARBA" id="ARBA00023136"/>
    </source>
</evidence>
<evidence type="ECO:0000256" key="1">
    <source>
        <dbReference type="ARBA" id="ARBA00000085"/>
    </source>
</evidence>
<evidence type="ECO:0000256" key="11">
    <source>
        <dbReference type="ARBA" id="ARBA00022989"/>
    </source>
</evidence>
<protein>
    <recommendedName>
        <fullName evidence="3">histidine kinase</fullName>
        <ecNumber evidence="3">2.7.13.3</ecNumber>
    </recommendedName>
</protein>
<dbReference type="SUPFAM" id="SSF52172">
    <property type="entry name" value="CheY-like"/>
    <property type="match status" value="1"/>
</dbReference>
<dbReference type="Pfam" id="PF00072">
    <property type="entry name" value="Response_reg"/>
    <property type="match status" value="1"/>
</dbReference>
<feature type="modified residue" description="4-aspartylphosphate" evidence="15">
    <location>
        <position position="477"/>
    </location>
</feature>
<dbReference type="InterPro" id="IPR036890">
    <property type="entry name" value="HATPase_C_sf"/>
</dbReference>
<evidence type="ECO:0000256" key="14">
    <source>
        <dbReference type="PROSITE-ProRule" id="PRU00110"/>
    </source>
</evidence>
<feature type="domain" description="Histidine kinase" evidence="16">
    <location>
        <begin position="181"/>
        <end position="402"/>
    </location>
</feature>
<organism evidence="19 20">
    <name type="scientific">Flagellimonas pacifica</name>
    <dbReference type="NCBI Taxonomy" id="1247520"/>
    <lineage>
        <taxon>Bacteria</taxon>
        <taxon>Pseudomonadati</taxon>
        <taxon>Bacteroidota</taxon>
        <taxon>Flavobacteriia</taxon>
        <taxon>Flavobacteriales</taxon>
        <taxon>Flavobacteriaceae</taxon>
        <taxon>Flagellimonas</taxon>
    </lineage>
</organism>
<keyword evidence="9" id="KW-0418">Kinase</keyword>